<dbReference type="GO" id="GO:0046872">
    <property type="term" value="F:metal ion binding"/>
    <property type="evidence" value="ECO:0007669"/>
    <property type="project" value="UniProtKB-KW"/>
</dbReference>
<evidence type="ECO:0000256" key="8">
    <source>
        <dbReference type="SAM" id="SignalP"/>
    </source>
</evidence>
<evidence type="ECO:0000259" key="9">
    <source>
        <dbReference type="PROSITE" id="PS51405"/>
    </source>
</evidence>
<dbReference type="GO" id="GO:0004601">
    <property type="term" value="F:peroxidase activity"/>
    <property type="evidence" value="ECO:0007669"/>
    <property type="project" value="UniProtKB-KW"/>
</dbReference>
<accession>A0A6A6WF07</accession>
<dbReference type="SMR" id="A0A6A6WF07"/>
<keyword evidence="8" id="KW-0732">Signal</keyword>
<dbReference type="InterPro" id="IPR036851">
    <property type="entry name" value="Chloroperoxidase-like_sf"/>
</dbReference>
<evidence type="ECO:0000256" key="4">
    <source>
        <dbReference type="ARBA" id="ARBA00022723"/>
    </source>
</evidence>
<dbReference type="PROSITE" id="PS51405">
    <property type="entry name" value="HEME_HALOPEROXIDASE"/>
    <property type="match status" value="1"/>
</dbReference>
<dbReference type="OrthoDB" id="407298at2759"/>
<reference evidence="10" key="1">
    <citation type="journal article" date="2020" name="Stud. Mycol.">
        <title>101 Dothideomycetes genomes: a test case for predicting lifestyles and emergence of pathogens.</title>
        <authorList>
            <person name="Haridas S."/>
            <person name="Albert R."/>
            <person name="Binder M."/>
            <person name="Bloem J."/>
            <person name="Labutti K."/>
            <person name="Salamov A."/>
            <person name="Andreopoulos B."/>
            <person name="Baker S."/>
            <person name="Barry K."/>
            <person name="Bills G."/>
            <person name="Bluhm B."/>
            <person name="Cannon C."/>
            <person name="Castanera R."/>
            <person name="Culley D."/>
            <person name="Daum C."/>
            <person name="Ezra D."/>
            <person name="Gonzalez J."/>
            <person name="Henrissat B."/>
            <person name="Kuo A."/>
            <person name="Liang C."/>
            <person name="Lipzen A."/>
            <person name="Lutzoni F."/>
            <person name="Magnuson J."/>
            <person name="Mondo S."/>
            <person name="Nolan M."/>
            <person name="Ohm R."/>
            <person name="Pangilinan J."/>
            <person name="Park H.-J."/>
            <person name="Ramirez L."/>
            <person name="Alfaro M."/>
            <person name="Sun H."/>
            <person name="Tritt A."/>
            <person name="Yoshinaga Y."/>
            <person name="Zwiers L.-H."/>
            <person name="Turgeon B."/>
            <person name="Goodwin S."/>
            <person name="Spatafora J."/>
            <person name="Crous P."/>
            <person name="Grigoriev I."/>
        </authorList>
    </citation>
    <scope>NUCLEOTIDE SEQUENCE</scope>
    <source>
        <strain evidence="10">CBS 121739</strain>
    </source>
</reference>
<keyword evidence="11" id="KW-1185">Reference proteome</keyword>
<evidence type="ECO:0000313" key="10">
    <source>
        <dbReference type="EMBL" id="KAF2760167.1"/>
    </source>
</evidence>
<protein>
    <submittedName>
        <fullName evidence="10">Cloroperoxidase</fullName>
    </submittedName>
</protein>
<evidence type="ECO:0000256" key="2">
    <source>
        <dbReference type="ARBA" id="ARBA00022559"/>
    </source>
</evidence>
<dbReference type="SUPFAM" id="SSF47571">
    <property type="entry name" value="Cloroperoxidase"/>
    <property type="match status" value="1"/>
</dbReference>
<gene>
    <name evidence="10" type="ORF">EJ05DRAFT_462238</name>
</gene>
<name>A0A6A6WF07_9PEZI</name>
<dbReference type="RefSeq" id="XP_033602618.1">
    <property type="nucleotide sequence ID" value="XM_033742676.1"/>
</dbReference>
<evidence type="ECO:0000256" key="6">
    <source>
        <dbReference type="ARBA" id="ARBA00023004"/>
    </source>
</evidence>
<keyword evidence="2 10" id="KW-0575">Peroxidase</keyword>
<sequence>MLSPTLLLLPLSTLLPLALSTPDFSKWAPPGPTDVRGPCPALNSLANHGFINHTGRNLTVADVAAANEAVFNLSPELASTVARIGFEVKPEPRNGFFDLPDLNRHNAFEHDASLSRDDYDDEGVGAANVARFSQRQFDEWFAHFDGLDYIENKVAAKARYHMVQRSRARNPAFTYEVLHQTISYSETVKFMRAMVDGTGKTKTEFVRILFEQERLPYNEGWRPPVDMLNGFLLGAGALELSLSTPEKALYLDEVPPEGQEHQTTFDVPVCYGTDNPDSTTTRRHVRDFNQLS</sequence>
<keyword evidence="6" id="KW-0408">Iron</keyword>
<organism evidence="10 11">
    <name type="scientific">Pseudovirgaria hyperparasitica</name>
    <dbReference type="NCBI Taxonomy" id="470096"/>
    <lineage>
        <taxon>Eukaryota</taxon>
        <taxon>Fungi</taxon>
        <taxon>Dikarya</taxon>
        <taxon>Ascomycota</taxon>
        <taxon>Pezizomycotina</taxon>
        <taxon>Dothideomycetes</taxon>
        <taxon>Dothideomycetes incertae sedis</taxon>
        <taxon>Acrospermales</taxon>
        <taxon>Acrospermaceae</taxon>
        <taxon>Pseudovirgaria</taxon>
    </lineage>
</organism>
<feature type="signal peptide" evidence="8">
    <location>
        <begin position="1"/>
        <end position="20"/>
    </location>
</feature>
<evidence type="ECO:0000256" key="7">
    <source>
        <dbReference type="ARBA" id="ARBA00025795"/>
    </source>
</evidence>
<dbReference type="AlphaFoldDB" id="A0A6A6WF07"/>
<dbReference type="PANTHER" id="PTHR33577">
    <property type="entry name" value="STERIGMATOCYSTIN BIOSYNTHESIS PEROXIDASE STCC-RELATED"/>
    <property type="match status" value="1"/>
</dbReference>
<dbReference type="EMBL" id="ML996568">
    <property type="protein sequence ID" value="KAF2760167.1"/>
    <property type="molecule type" value="Genomic_DNA"/>
</dbReference>
<feature type="domain" description="Heme haloperoxidase family profile" evidence="9">
    <location>
        <begin position="23"/>
        <end position="239"/>
    </location>
</feature>
<dbReference type="GeneID" id="54483730"/>
<evidence type="ECO:0000256" key="1">
    <source>
        <dbReference type="ARBA" id="ARBA00001970"/>
    </source>
</evidence>
<comment type="cofactor">
    <cofactor evidence="1">
        <name>heme b</name>
        <dbReference type="ChEBI" id="CHEBI:60344"/>
    </cofactor>
</comment>
<dbReference type="Proteomes" id="UP000799437">
    <property type="component" value="Unassembled WGS sequence"/>
</dbReference>
<keyword evidence="4" id="KW-0479">Metal-binding</keyword>
<evidence type="ECO:0000313" key="11">
    <source>
        <dbReference type="Proteomes" id="UP000799437"/>
    </source>
</evidence>
<keyword evidence="3" id="KW-0349">Heme</keyword>
<feature type="chain" id="PRO_5025629428" evidence="8">
    <location>
        <begin position="21"/>
        <end position="292"/>
    </location>
</feature>
<evidence type="ECO:0000256" key="5">
    <source>
        <dbReference type="ARBA" id="ARBA00023002"/>
    </source>
</evidence>
<evidence type="ECO:0000256" key="3">
    <source>
        <dbReference type="ARBA" id="ARBA00022617"/>
    </source>
</evidence>
<proteinExistence type="inferred from homology"/>
<keyword evidence="5" id="KW-0560">Oxidoreductase</keyword>
<dbReference type="InterPro" id="IPR000028">
    <property type="entry name" value="Chloroperoxidase"/>
</dbReference>
<comment type="similarity">
    <text evidence="7">Belongs to the chloroperoxidase family.</text>
</comment>
<dbReference type="Pfam" id="PF01328">
    <property type="entry name" value="Peroxidase_2"/>
    <property type="match status" value="1"/>
</dbReference>
<dbReference type="PANTHER" id="PTHR33577:SF9">
    <property type="entry name" value="PEROXIDASE STCC"/>
    <property type="match status" value="1"/>
</dbReference>
<dbReference type="Gene3D" id="1.10.489.10">
    <property type="entry name" value="Chloroperoxidase-like"/>
    <property type="match status" value="1"/>
</dbReference>